<dbReference type="EMBL" id="SORE01000010">
    <property type="protein sequence ID" value="TDY49932.1"/>
    <property type="molecule type" value="Genomic_DNA"/>
</dbReference>
<gene>
    <name evidence="2" type="ORF">BX592_110186</name>
</gene>
<sequence length="675" mass="71748">MRVGLPSQQQWPDQDEANGTRGQQEGVKRTGSRVSPSFRKKDSGSGTARRAAPASNVATAPAPATAPAAATAGIPADNSTHDENNRLATQLVVSNELLSASRSFANSTDAIDRDLAQNNDTTDHAIKAAGALSDMHALLSMEKPPPDMQQKIDRVALALDGSTKDDSPRTIGERAKVDLSALGQQSDLSRYGTYGKNASAYARNVIFGLSRFSNSELLASKGWFKDWRAGAKSFQAWIGDERRLGALLATRADAAGSTFVKGSLSFINGLNKLSKGEDPAKDFATAGATIAQGVNETVVGAGTDLGNYLAKTRAAAASSGESGPAEGAGQTGSTGSTTELKDFDSPDPLDAQIDEQSTGGHGHVDEQVAAQQSSLQDDVIRRVEGKHPDVKQLELQDAVADIAPEHIELEELGKSVKRSIADAARDAHENIKSIDEKAGDVVSGLKAQGFDSVEAARRSDSEAARQLCRQLDDYARLKREAYDHFNLAVAEREEALGIAKPAFAELGEVLKTTPASERGGKVQAWADKYGKFFAEKQDAFLAKTNTWPDWMKISKPLRMQLIPTGINTALGAVPFGFALDDYLRKQQAGKVTTKDQLALGAATLNLAAGPLGFVPVAGPFLSFALATAGAICGGLSDQYDQWKYQEYVGRLQAKCRDAYNAKHPDQEVAEPFDGG</sequence>
<dbReference type="Proteomes" id="UP000295509">
    <property type="component" value="Unassembled WGS sequence"/>
</dbReference>
<evidence type="ECO:0000313" key="3">
    <source>
        <dbReference type="Proteomes" id="UP000295509"/>
    </source>
</evidence>
<feature type="compositionally biased region" description="Polar residues" evidence="1">
    <location>
        <begin position="1"/>
        <end position="12"/>
    </location>
</feature>
<accession>A0A4R8LS65</accession>
<feature type="region of interest" description="Disordered" evidence="1">
    <location>
        <begin position="1"/>
        <end position="82"/>
    </location>
</feature>
<dbReference type="AlphaFoldDB" id="A0A4R8LS65"/>
<dbReference type="OrthoDB" id="9062499at2"/>
<proteinExistence type="predicted"/>
<evidence type="ECO:0000256" key="1">
    <source>
        <dbReference type="SAM" id="MobiDB-lite"/>
    </source>
</evidence>
<evidence type="ECO:0000313" key="2">
    <source>
        <dbReference type="EMBL" id="TDY49932.1"/>
    </source>
</evidence>
<protein>
    <submittedName>
        <fullName evidence="2">Uncharacterized protein</fullName>
    </submittedName>
</protein>
<dbReference type="RefSeq" id="WP_134192686.1">
    <property type="nucleotide sequence ID" value="NZ_JBHLUW010000025.1"/>
</dbReference>
<name>A0A4R8LS65_9BURK</name>
<reference evidence="2 3" key="1">
    <citation type="submission" date="2019-03" db="EMBL/GenBank/DDBJ databases">
        <title>Genomic Encyclopedia of Type Strains, Phase III (KMG-III): the genomes of soil and plant-associated and newly described type strains.</title>
        <authorList>
            <person name="Whitman W."/>
        </authorList>
    </citation>
    <scope>NUCLEOTIDE SEQUENCE [LARGE SCALE GENOMIC DNA]</scope>
    <source>
        <strain evidence="2 3">LMG 29544</strain>
    </source>
</reference>
<organism evidence="2 3">
    <name type="scientific">Paraburkholderia rhizosphaerae</name>
    <dbReference type="NCBI Taxonomy" id="480658"/>
    <lineage>
        <taxon>Bacteria</taxon>
        <taxon>Pseudomonadati</taxon>
        <taxon>Pseudomonadota</taxon>
        <taxon>Betaproteobacteria</taxon>
        <taxon>Burkholderiales</taxon>
        <taxon>Burkholderiaceae</taxon>
        <taxon>Paraburkholderia</taxon>
    </lineage>
</organism>
<comment type="caution">
    <text evidence="2">The sequence shown here is derived from an EMBL/GenBank/DDBJ whole genome shotgun (WGS) entry which is preliminary data.</text>
</comment>
<keyword evidence="3" id="KW-1185">Reference proteome</keyword>
<feature type="compositionally biased region" description="Low complexity" evidence="1">
    <location>
        <begin position="317"/>
        <end position="338"/>
    </location>
</feature>
<feature type="compositionally biased region" description="Low complexity" evidence="1">
    <location>
        <begin position="47"/>
        <end position="76"/>
    </location>
</feature>
<feature type="region of interest" description="Disordered" evidence="1">
    <location>
        <begin position="317"/>
        <end position="363"/>
    </location>
</feature>